<sequence length="798" mass="89299">MADCCYPQKDWYKHVKLCDCADCFARGNKQVIKGSKRTLDMDRKYGLDEKVLCVNDRSLDIGSSPRSISPSQFIPTISFDTVPMQGISPEEEEGFEEDYIDGYRGTDGENGAYNYSLDEYYNNEDTTYNSDYHGLWRRPMSEEFCRSISPRRSRSPNFRAAGGVMGKLDILPDGRRVRIDYPSKPTILSDSFVINRTHKDWRRKWKERKEKIENVRAQGASQWYRFPEILFPEPKVDLSDLPVVNDEGVAYNSDQRANMKRIAKITRTPVGFPVSPRTILCHVSGRRHTWVALDWALMQLMVETDHIVVVANLPRASMRGAFRLHPSSRSSSRSRSRSRSVRRPGSTNVNSSLGLGTMVKDKDEEWSEGYTVGNVEHVLQNLLDYITFVVPQDKAIKVTVDIIIGDTKQVLVEALNLHSPDFLVVSSTQYKDNDGLLDHKSKRLTSVLARQYPLPVFIVPAKRMHNFEMSSEGSAFKREKVAGDVSDQQLSLPSPAYRPRLVTMHTSPSVMCRGGFSMAEVDDAINASDITSIDSDVSEQENQTHSCSLAGSFNRVSKLRENYRLRTKDEFSKIDANTSLDADKKSTAKIDSLITASMEFNKELESSGSESILQMQRMITGGEKHRGFRKKSMLDVLDIPTKPKRKSMIQTSVSQGSELPPRKSTIKFEDNVKGSDGSTAVQQMGSDESLREMSPLRQVKSLSQSSVQFGSNTTLRKVRSANANALNRTKSNDSITSAGKRKRTGLFGALFGGSASASTSTSTVTSPITSRRSSMSSNEGAAATIPSGRRKKRWGFLK</sequence>
<dbReference type="STRING" id="45286.A0A0X8HW45"/>
<reference evidence="2 3" key="1">
    <citation type="submission" date="2016-01" db="EMBL/GenBank/DDBJ databases">
        <title>Genome sequence of the yeast Holleya sinecauda.</title>
        <authorList>
            <person name="Dietrich F.S."/>
        </authorList>
    </citation>
    <scope>NUCLEOTIDE SEQUENCE [LARGE SCALE GENOMIC DNA]</scope>
    <source>
        <strain evidence="2 3">ATCC 58844</strain>
    </source>
</reference>
<evidence type="ECO:0000256" key="1">
    <source>
        <dbReference type="SAM" id="MobiDB-lite"/>
    </source>
</evidence>
<gene>
    <name evidence="2" type="ORF">AW171_hschr84573</name>
</gene>
<accession>A0A0X8HW45</accession>
<feature type="region of interest" description="Disordered" evidence="1">
    <location>
        <begin position="754"/>
        <end position="798"/>
    </location>
</feature>
<dbReference type="OrthoDB" id="843225at2759"/>
<feature type="region of interest" description="Disordered" evidence="1">
    <location>
        <begin position="324"/>
        <end position="354"/>
    </location>
</feature>
<feature type="compositionally biased region" description="Low complexity" evidence="1">
    <location>
        <begin position="754"/>
        <end position="777"/>
    </location>
</feature>
<dbReference type="Gene3D" id="3.40.50.620">
    <property type="entry name" value="HUPs"/>
    <property type="match status" value="1"/>
</dbReference>
<evidence type="ECO:0000313" key="2">
    <source>
        <dbReference type="EMBL" id="AMD22524.1"/>
    </source>
</evidence>
<dbReference type="Proteomes" id="UP000243052">
    <property type="component" value="Chromosome viii"/>
</dbReference>
<feature type="compositionally biased region" description="Polar residues" evidence="1">
    <location>
        <begin position="345"/>
        <end position="354"/>
    </location>
</feature>
<dbReference type="InterPro" id="IPR014729">
    <property type="entry name" value="Rossmann-like_a/b/a_fold"/>
</dbReference>
<dbReference type="RefSeq" id="XP_017989520.1">
    <property type="nucleotide sequence ID" value="XM_018134208.1"/>
</dbReference>
<dbReference type="GeneID" id="28725883"/>
<dbReference type="SUPFAM" id="SSF52402">
    <property type="entry name" value="Adenine nucleotide alpha hydrolases-like"/>
    <property type="match status" value="1"/>
</dbReference>
<evidence type="ECO:0000313" key="3">
    <source>
        <dbReference type="Proteomes" id="UP000243052"/>
    </source>
</evidence>
<organism evidence="2 3">
    <name type="scientific">Eremothecium sinecaudum</name>
    <dbReference type="NCBI Taxonomy" id="45286"/>
    <lineage>
        <taxon>Eukaryota</taxon>
        <taxon>Fungi</taxon>
        <taxon>Dikarya</taxon>
        <taxon>Ascomycota</taxon>
        <taxon>Saccharomycotina</taxon>
        <taxon>Saccharomycetes</taxon>
        <taxon>Saccharomycetales</taxon>
        <taxon>Saccharomycetaceae</taxon>
        <taxon>Eremothecium</taxon>
    </lineage>
</organism>
<name>A0A0X8HW45_9SACH</name>
<feature type="compositionally biased region" description="Basic residues" evidence="1">
    <location>
        <begin position="332"/>
        <end position="342"/>
    </location>
</feature>
<keyword evidence="3" id="KW-1185">Reference proteome</keyword>
<protein>
    <submittedName>
        <fullName evidence="2">HHL246Cp</fullName>
    </submittedName>
</protein>
<feature type="compositionally biased region" description="Basic residues" evidence="1">
    <location>
        <begin position="788"/>
        <end position="798"/>
    </location>
</feature>
<dbReference type="EMBL" id="CP014248">
    <property type="protein sequence ID" value="AMD22524.1"/>
    <property type="molecule type" value="Genomic_DNA"/>
</dbReference>
<dbReference type="AlphaFoldDB" id="A0A0X8HW45"/>
<proteinExistence type="predicted"/>